<dbReference type="InterPro" id="IPR025638">
    <property type="entry name" value="DUF4336"/>
</dbReference>
<dbReference type="Pfam" id="PF12095">
    <property type="entry name" value="CRR7"/>
    <property type="match status" value="1"/>
</dbReference>
<comment type="caution">
    <text evidence="1">The sequence shown here is derived from an EMBL/GenBank/DDBJ whole genome shotgun (WGS) entry which is preliminary data.</text>
</comment>
<gene>
    <name evidence="1" type="ORF">Ccrd_012538</name>
</gene>
<dbReference type="AlphaFoldDB" id="A0A103YHE0"/>
<dbReference type="Pfam" id="PF14234">
    <property type="entry name" value="DUF4336"/>
    <property type="match status" value="2"/>
</dbReference>
<dbReference type="STRING" id="59895.A0A103YHE0"/>
<dbReference type="Gene3D" id="3.90.940.40">
    <property type="entry name" value="Protein CHLORORESPIRATORY REDUCTION 7"/>
    <property type="match status" value="1"/>
</dbReference>
<evidence type="ECO:0000313" key="1">
    <source>
        <dbReference type="EMBL" id="KVI09131.1"/>
    </source>
</evidence>
<organism evidence="1 2">
    <name type="scientific">Cynara cardunculus var. scolymus</name>
    <name type="common">Globe artichoke</name>
    <name type="synonym">Cynara scolymus</name>
    <dbReference type="NCBI Taxonomy" id="59895"/>
    <lineage>
        <taxon>Eukaryota</taxon>
        <taxon>Viridiplantae</taxon>
        <taxon>Streptophyta</taxon>
        <taxon>Embryophyta</taxon>
        <taxon>Tracheophyta</taxon>
        <taxon>Spermatophyta</taxon>
        <taxon>Magnoliopsida</taxon>
        <taxon>eudicotyledons</taxon>
        <taxon>Gunneridae</taxon>
        <taxon>Pentapetalae</taxon>
        <taxon>asterids</taxon>
        <taxon>campanulids</taxon>
        <taxon>Asterales</taxon>
        <taxon>Asteraceae</taxon>
        <taxon>Carduoideae</taxon>
        <taxon>Cardueae</taxon>
        <taxon>Carduinae</taxon>
        <taxon>Cynara</taxon>
    </lineage>
</organism>
<name>A0A103YHE0_CYNCS</name>
<accession>A0A103YHE0</accession>
<evidence type="ECO:0000313" key="2">
    <source>
        <dbReference type="Proteomes" id="UP000243975"/>
    </source>
</evidence>
<dbReference type="InterPro" id="IPR038150">
    <property type="entry name" value="CRR7-like_sf"/>
</dbReference>
<protein>
    <submittedName>
        <fullName evidence="1">Uncharacterized protein</fullName>
    </submittedName>
</protein>
<sequence length="665" mass="73422">MAAAISALSPKSTTALQTLDLLKQPNFKFFSGSPLEEFSLNLRPGCGSKAREFSGLVVSGSAGATTTCDGGSGGGRRDVKTADVKDCIWLSHSAKRTSRNHTILERHYRNATKVYATRRRRSNMETDTYVLMEPGKPEEFVSEEELRVRLKGWLENWPATSLPPDLAIFESIDDAVTHLVKSVCELEIDGDVGSIQWYEVSFSSISEKLIEMAAAISVLSPKSTTSLQTLDLFKQPNFKFLSGSPLEGFSLNLKPGGGSKAREFPGLVVSASAGTTTTTATAGGGSGRLYVNFTGFPFPLGPFLNRRTIRTEAVKDCIWLFEQEQALGFSSVSTNTRMTVIKLKSGGLWVHAPIAPTKECVQLVKELGAPVEYIVLPTFAYEHKIFVGPFSRKFPQAQVWVAPRQWSWPLNLPLEFFGIFRAKTLENEDLSTPWAAEIEQKVLSSPEVGIGPYVEVAFYHKRSKTLLVTDAVIFVPRQPPECISNDSLLASAKNGLAVKLLSKGKEVSQEPVIDNAINRQKGWERMVLQILFLGPSNLLEPKASFSQMSQKLIVSPIVKTLVFSKVRDWIDSIARDWKFKRIIPAHFNAPVNANRSDFLAAFAFLDDLLGERYVTRPSLQLFFTSIMGKAASYFPPDDMKTLSSLDQFLVSVGAVKKTVSGRKRP</sequence>
<reference evidence="1 2" key="1">
    <citation type="journal article" date="2016" name="Sci. Rep.">
        <title>The genome sequence of the outbreeding globe artichoke constructed de novo incorporating a phase-aware low-pass sequencing strategy of F1 progeny.</title>
        <authorList>
            <person name="Scaglione D."/>
            <person name="Reyes-Chin-Wo S."/>
            <person name="Acquadro A."/>
            <person name="Froenicke L."/>
            <person name="Portis E."/>
            <person name="Beitel C."/>
            <person name="Tirone M."/>
            <person name="Mauro R."/>
            <person name="Lo Monaco A."/>
            <person name="Mauromicale G."/>
            <person name="Faccioli P."/>
            <person name="Cattivelli L."/>
            <person name="Rieseberg L."/>
            <person name="Michelmore R."/>
            <person name="Lanteri S."/>
        </authorList>
    </citation>
    <scope>NUCLEOTIDE SEQUENCE [LARGE SCALE GENOMIC DNA]</scope>
    <source>
        <strain evidence="1">2C</strain>
    </source>
</reference>
<dbReference type="InterPro" id="IPR021954">
    <property type="entry name" value="CRR7"/>
</dbReference>
<dbReference type="PANTHER" id="PTHR33835">
    <property type="entry name" value="YALI0C07656P"/>
    <property type="match status" value="1"/>
</dbReference>
<proteinExistence type="predicted"/>
<dbReference type="EMBL" id="LEKV01001070">
    <property type="protein sequence ID" value="KVI09131.1"/>
    <property type="molecule type" value="Genomic_DNA"/>
</dbReference>
<keyword evidence="2" id="KW-1185">Reference proteome</keyword>
<dbReference type="Gramene" id="KVI09131">
    <property type="protein sequence ID" value="KVI09131"/>
    <property type="gene ID" value="Ccrd_012538"/>
</dbReference>
<dbReference type="Proteomes" id="UP000243975">
    <property type="component" value="Unassembled WGS sequence"/>
</dbReference>
<dbReference type="PANTHER" id="PTHR33835:SF2">
    <property type="entry name" value="LYSINE-TRNA LIGASE"/>
    <property type="match status" value="1"/>
</dbReference>